<evidence type="ECO:0000256" key="3">
    <source>
        <dbReference type="ARBA" id="ARBA00007800"/>
    </source>
</evidence>
<dbReference type="SUPFAM" id="SSF52021">
    <property type="entry name" value="Carbamoyl phosphate synthetase, small subunit N-terminal domain"/>
    <property type="match status" value="1"/>
</dbReference>
<evidence type="ECO:0000256" key="9">
    <source>
        <dbReference type="ARBA" id="ARBA00048816"/>
    </source>
</evidence>
<dbReference type="Gene3D" id="3.50.30.20">
    <property type="entry name" value="Carbamoyl-phosphate synthase small subunit, N-terminal domain"/>
    <property type="match status" value="1"/>
</dbReference>
<dbReference type="Gene3D" id="3.40.50.880">
    <property type="match status" value="1"/>
</dbReference>
<dbReference type="GO" id="GO:0006541">
    <property type="term" value="P:glutamine metabolic process"/>
    <property type="evidence" value="ECO:0007669"/>
    <property type="project" value="InterPro"/>
</dbReference>
<evidence type="ECO:0000256" key="7">
    <source>
        <dbReference type="ARBA" id="ARBA00022962"/>
    </source>
</evidence>
<feature type="active site" evidence="11">
    <location>
        <position position="332"/>
    </location>
</feature>
<keyword evidence="4 11" id="KW-0436">Ligase</keyword>
<evidence type="ECO:0000256" key="11">
    <source>
        <dbReference type="HAMAP-Rule" id="MF_01209"/>
    </source>
</evidence>
<feature type="binding site" evidence="11">
    <location>
        <position position="292"/>
    </location>
    <ligand>
        <name>L-glutamine</name>
        <dbReference type="ChEBI" id="CHEBI:58359"/>
    </ligand>
</feature>
<keyword evidence="5 11" id="KW-0547">Nucleotide-binding</keyword>
<reference evidence="13 14" key="1">
    <citation type="journal article" date="2018" name="BMC Genomics">
        <title>Whole genome sequencing and function prediction of 133 gut anaerobes isolated from chicken caecum in pure cultures.</title>
        <authorList>
            <person name="Medvecky M."/>
            <person name="Cejkova D."/>
            <person name="Polansky O."/>
            <person name="Karasova D."/>
            <person name="Kubasova T."/>
            <person name="Cizek A."/>
            <person name="Rychlik I."/>
        </authorList>
    </citation>
    <scope>NUCLEOTIDE SEQUENCE [LARGE SCALE GENOMIC DNA]</scope>
    <source>
        <strain evidence="13 14">An13</strain>
    </source>
</reference>
<dbReference type="UniPathway" id="UPA00068">
    <property type="reaction ID" value="UER00171"/>
</dbReference>
<comment type="caution">
    <text evidence="13">The sequence shown here is derived from an EMBL/GenBank/DDBJ whole genome shotgun (WGS) entry which is preliminary data.</text>
</comment>
<dbReference type="Proteomes" id="UP000195305">
    <property type="component" value="Unassembled WGS sequence"/>
</dbReference>
<organism evidence="13 14">
    <name type="scientific">Massilimicrobiota timonensis</name>
    <dbReference type="NCBI Taxonomy" id="1776392"/>
    <lineage>
        <taxon>Bacteria</taxon>
        <taxon>Bacillati</taxon>
        <taxon>Bacillota</taxon>
        <taxon>Erysipelotrichia</taxon>
        <taxon>Erysipelotrichales</taxon>
        <taxon>Erysipelotrichaceae</taxon>
        <taxon>Massilimicrobiota</taxon>
    </lineage>
</organism>
<comment type="caution">
    <text evidence="11">Lacks conserved residue(s) required for the propagation of feature annotation.</text>
</comment>
<dbReference type="NCBIfam" id="NF009475">
    <property type="entry name" value="PRK12838.1"/>
    <property type="match status" value="1"/>
</dbReference>
<dbReference type="EC" id="6.3.5.5" evidence="11"/>
<keyword evidence="7 11" id="KW-0315">Glutamine amidotransferase</keyword>
<dbReference type="RefSeq" id="WP_087358627.1">
    <property type="nucleotide sequence ID" value="NZ_NFLJ01000026.1"/>
</dbReference>
<dbReference type="SMART" id="SM01097">
    <property type="entry name" value="CPSase_sm_chain"/>
    <property type="match status" value="1"/>
</dbReference>
<comment type="pathway">
    <text evidence="2 11">Amino-acid biosynthesis; L-arginine biosynthesis; carbamoyl phosphate from bicarbonate: step 1/1.</text>
</comment>
<feature type="binding site" evidence="11">
    <location>
        <position position="45"/>
    </location>
    <ligand>
        <name>L-glutamine</name>
        <dbReference type="ChEBI" id="CHEBI:58359"/>
    </ligand>
</feature>
<evidence type="ECO:0000313" key="13">
    <source>
        <dbReference type="EMBL" id="OUQ33684.1"/>
    </source>
</evidence>
<keyword evidence="11" id="KW-0028">Amino-acid biosynthesis</keyword>
<comment type="catalytic activity">
    <reaction evidence="9 11">
        <text>hydrogencarbonate + L-glutamine + 2 ATP + H2O = carbamoyl phosphate + L-glutamate + 2 ADP + phosphate + 2 H(+)</text>
        <dbReference type="Rhea" id="RHEA:18633"/>
        <dbReference type="ChEBI" id="CHEBI:15377"/>
        <dbReference type="ChEBI" id="CHEBI:15378"/>
        <dbReference type="ChEBI" id="CHEBI:17544"/>
        <dbReference type="ChEBI" id="CHEBI:29985"/>
        <dbReference type="ChEBI" id="CHEBI:30616"/>
        <dbReference type="ChEBI" id="CHEBI:43474"/>
        <dbReference type="ChEBI" id="CHEBI:58228"/>
        <dbReference type="ChEBI" id="CHEBI:58359"/>
        <dbReference type="ChEBI" id="CHEBI:456216"/>
        <dbReference type="EC" id="6.3.5.5"/>
    </reaction>
</comment>
<dbReference type="InterPro" id="IPR002474">
    <property type="entry name" value="CarbamoylP_synth_ssu_N"/>
</dbReference>
<dbReference type="Pfam" id="PF00988">
    <property type="entry name" value="CPSase_sm_chain"/>
    <property type="match status" value="1"/>
</dbReference>
<dbReference type="PROSITE" id="PS51273">
    <property type="entry name" value="GATASE_TYPE_1"/>
    <property type="match status" value="1"/>
</dbReference>
<proteinExistence type="inferred from homology"/>
<comment type="function">
    <text evidence="11">Small subunit of the glutamine-dependent carbamoyl phosphate synthetase (CPSase). CPSase catalyzes the formation of carbamoyl phosphate from the ammonia moiety of glutamine, carbonate, and phosphate donated by ATP, constituting the first step of 2 biosynthetic pathways, one leading to arginine and/or urea and the other to pyrimidine nucleotides. The small subunit (glutamine amidotransferase) binds and cleaves glutamine to supply the large subunit with the substrate ammonia.</text>
</comment>
<dbReference type="CDD" id="cd01744">
    <property type="entry name" value="GATase1_CPSase"/>
    <property type="match status" value="1"/>
</dbReference>
<sequence>MKAYLILEDGHVFEGEHFGGHKEVISEFVFNTSMTGYLEVLTDPSYAGQSVVMTYPLIGNYGVCLEDQESRQPYVEGFVVNELARLGSHFRKNMDLEEYLKQHDIVGIQGVDTRYITKLIRNKGCMNGLITTHHYDDLSDVLKRIHEYKVSGVVKQTTCCEPYVLGKGAYKVALYDFGAKQNIARELVKRNCEVTVFPADTPAKTILEGHFDGIMLSNGPGDPEECVDIIENMKILSQSGLPIFAICLGHQLMALAHGFQTEKMVYGHHGANHPVKDLKTNRVYISTQNHNYVVKEESLDSQVAKIWFQNVNDGTLEGIEYLQEPIKTVQFHPEACAGPLDTSYLFDEFIKMMGGNQNA</sequence>
<evidence type="ECO:0000313" key="14">
    <source>
        <dbReference type="Proteomes" id="UP000195305"/>
    </source>
</evidence>
<dbReference type="PRINTS" id="PR00096">
    <property type="entry name" value="GATASE"/>
</dbReference>
<dbReference type="GO" id="GO:0004359">
    <property type="term" value="F:glutaminase activity"/>
    <property type="evidence" value="ECO:0007669"/>
    <property type="project" value="RHEA"/>
</dbReference>
<dbReference type="PRINTS" id="PR00097">
    <property type="entry name" value="ANTSNTHASEII"/>
</dbReference>
<dbReference type="InterPro" id="IPR017926">
    <property type="entry name" value="GATASE"/>
</dbReference>
<evidence type="ECO:0000256" key="4">
    <source>
        <dbReference type="ARBA" id="ARBA00022598"/>
    </source>
</evidence>
<evidence type="ECO:0000256" key="1">
    <source>
        <dbReference type="ARBA" id="ARBA00004812"/>
    </source>
</evidence>
<accession>A0A1Y4SUW4</accession>
<dbReference type="GO" id="GO:0005524">
    <property type="term" value="F:ATP binding"/>
    <property type="evidence" value="ECO:0007669"/>
    <property type="project" value="UniProtKB-UniRule"/>
</dbReference>
<dbReference type="OrthoDB" id="9804328at2"/>
<dbReference type="InterPro" id="IPR035686">
    <property type="entry name" value="CPSase_GATase1"/>
</dbReference>
<dbReference type="NCBIfam" id="TIGR01368">
    <property type="entry name" value="CPSaseIIsmall"/>
    <property type="match status" value="1"/>
</dbReference>
<comment type="similarity">
    <text evidence="3 11">Belongs to the CarA family.</text>
</comment>
<feature type="binding site" evidence="11">
    <location>
        <position position="248"/>
    </location>
    <ligand>
        <name>L-glutamine</name>
        <dbReference type="ChEBI" id="CHEBI:58359"/>
    </ligand>
</feature>
<protein>
    <recommendedName>
        <fullName evidence="11">Carbamoyl phosphate synthase small chain</fullName>
        <ecNumber evidence="11">6.3.5.5</ecNumber>
    </recommendedName>
    <alternativeName>
        <fullName evidence="11">Carbamoyl phosphate synthetase glutamine chain</fullName>
    </alternativeName>
</protein>
<dbReference type="UniPathway" id="UPA00070">
    <property type="reaction ID" value="UER00115"/>
</dbReference>
<gene>
    <name evidence="11" type="primary">carA</name>
    <name evidence="13" type="ORF">B5E75_09295</name>
</gene>
<feature type="active site" evidence="11">
    <location>
        <position position="334"/>
    </location>
</feature>
<dbReference type="InterPro" id="IPR006274">
    <property type="entry name" value="CarbamoylP_synth_ssu"/>
</dbReference>
<dbReference type="InterPro" id="IPR036480">
    <property type="entry name" value="CarbP_synth_ssu_N_sf"/>
</dbReference>
<dbReference type="FunFam" id="3.50.30.20:FF:000001">
    <property type="entry name" value="Carbamoyl-phosphate synthase small chain"/>
    <property type="match status" value="1"/>
</dbReference>
<dbReference type="GO" id="GO:0006207">
    <property type="term" value="P:'de novo' pyrimidine nucleobase biosynthetic process"/>
    <property type="evidence" value="ECO:0007669"/>
    <property type="project" value="InterPro"/>
</dbReference>
<feature type="binding site" evidence="11">
    <location>
        <position position="221"/>
    </location>
    <ligand>
        <name>L-glutamine</name>
        <dbReference type="ChEBI" id="CHEBI:58359"/>
    </ligand>
</feature>
<evidence type="ECO:0000256" key="10">
    <source>
        <dbReference type="ARBA" id="ARBA00049285"/>
    </source>
</evidence>
<dbReference type="Pfam" id="PF00117">
    <property type="entry name" value="GATase"/>
    <property type="match status" value="1"/>
</dbReference>
<dbReference type="GO" id="GO:0006526">
    <property type="term" value="P:L-arginine biosynthetic process"/>
    <property type="evidence" value="ECO:0007669"/>
    <property type="project" value="UniProtKB-UniRule"/>
</dbReference>
<keyword evidence="6 11" id="KW-0067">ATP-binding</keyword>
<feature type="active site" description="Nucleophile" evidence="11">
    <location>
        <position position="247"/>
    </location>
</feature>
<keyword evidence="14" id="KW-1185">Reference proteome</keyword>
<dbReference type="PANTHER" id="PTHR43418:SF7">
    <property type="entry name" value="CARBAMOYL-PHOSPHATE SYNTHASE SMALL CHAIN"/>
    <property type="match status" value="1"/>
</dbReference>
<dbReference type="HAMAP" id="MF_01209">
    <property type="entry name" value="CPSase_S_chain"/>
    <property type="match status" value="1"/>
</dbReference>
<keyword evidence="8 11" id="KW-0665">Pyrimidine biosynthesis</keyword>
<dbReference type="PRINTS" id="PR00099">
    <property type="entry name" value="CPSGATASE"/>
</dbReference>
<comment type="subunit">
    <text evidence="11">Composed of two chains; the small (or glutamine) chain promotes the hydrolysis of glutamine to ammonia, which is used by the large (or ammonia) chain to synthesize carbamoyl phosphate. Tetramer of heterodimers (alpha,beta)4.</text>
</comment>
<dbReference type="EMBL" id="NFLJ01000026">
    <property type="protein sequence ID" value="OUQ33684.1"/>
    <property type="molecule type" value="Genomic_DNA"/>
</dbReference>
<evidence type="ECO:0000256" key="5">
    <source>
        <dbReference type="ARBA" id="ARBA00022741"/>
    </source>
</evidence>
<comment type="pathway">
    <text evidence="1 11">Pyrimidine metabolism; UMP biosynthesis via de novo pathway; (S)-dihydroorotate from bicarbonate: step 1/3.</text>
</comment>
<comment type="catalytic activity">
    <reaction evidence="10 11">
        <text>L-glutamine + H2O = L-glutamate + NH4(+)</text>
        <dbReference type="Rhea" id="RHEA:15889"/>
        <dbReference type="ChEBI" id="CHEBI:15377"/>
        <dbReference type="ChEBI" id="CHEBI:28938"/>
        <dbReference type="ChEBI" id="CHEBI:29985"/>
        <dbReference type="ChEBI" id="CHEBI:58359"/>
    </reaction>
</comment>
<dbReference type="GO" id="GO:0044205">
    <property type="term" value="P:'de novo' UMP biosynthetic process"/>
    <property type="evidence" value="ECO:0007669"/>
    <property type="project" value="UniProtKB-UniRule"/>
</dbReference>
<name>A0A1Y4SUW4_9FIRM</name>
<dbReference type="GO" id="GO:0004088">
    <property type="term" value="F:carbamoyl-phosphate synthase (glutamine-hydrolyzing) activity"/>
    <property type="evidence" value="ECO:0007669"/>
    <property type="project" value="UniProtKB-UniRule"/>
</dbReference>
<dbReference type="InterPro" id="IPR050472">
    <property type="entry name" value="Anth_synth/Amidotransfase"/>
</dbReference>
<evidence type="ECO:0000256" key="8">
    <source>
        <dbReference type="ARBA" id="ARBA00022975"/>
    </source>
</evidence>
<dbReference type="PANTHER" id="PTHR43418">
    <property type="entry name" value="MULTIFUNCTIONAL TRYPTOPHAN BIOSYNTHESIS PROTEIN-RELATED"/>
    <property type="match status" value="1"/>
</dbReference>
<feature type="binding site" evidence="11">
    <location>
        <position position="251"/>
    </location>
    <ligand>
        <name>L-glutamine</name>
        <dbReference type="ChEBI" id="CHEBI:58359"/>
    </ligand>
</feature>
<feature type="region of interest" description="CPSase" evidence="11">
    <location>
        <begin position="1"/>
        <end position="170"/>
    </location>
</feature>
<feature type="binding site" evidence="11">
    <location>
        <position position="289"/>
    </location>
    <ligand>
        <name>L-glutamine</name>
        <dbReference type="ChEBI" id="CHEBI:58359"/>
    </ligand>
</feature>
<dbReference type="AlphaFoldDB" id="A0A1Y4SUW4"/>
<dbReference type="InterPro" id="IPR029062">
    <property type="entry name" value="Class_I_gatase-like"/>
</dbReference>
<evidence type="ECO:0000256" key="2">
    <source>
        <dbReference type="ARBA" id="ARBA00005077"/>
    </source>
</evidence>
<dbReference type="SUPFAM" id="SSF52317">
    <property type="entry name" value="Class I glutamine amidotransferase-like"/>
    <property type="match status" value="1"/>
</dbReference>
<feature type="binding site" evidence="11">
    <location>
        <position position="219"/>
    </location>
    <ligand>
        <name>L-glutamine</name>
        <dbReference type="ChEBI" id="CHEBI:58359"/>
    </ligand>
</feature>
<feature type="domain" description="Carbamoyl-phosphate synthase small subunit N-terminal" evidence="12">
    <location>
        <begin position="1"/>
        <end position="131"/>
    </location>
</feature>
<keyword evidence="11" id="KW-0055">Arginine biosynthesis</keyword>
<evidence type="ECO:0000256" key="6">
    <source>
        <dbReference type="ARBA" id="ARBA00022840"/>
    </source>
</evidence>
<evidence type="ECO:0000259" key="12">
    <source>
        <dbReference type="SMART" id="SM01097"/>
    </source>
</evidence>